<dbReference type="InterPro" id="IPR038766">
    <property type="entry name" value="Membrane_comp_ABC_pdt"/>
</dbReference>
<dbReference type="Pfam" id="PF12704">
    <property type="entry name" value="MacB_PCD"/>
    <property type="match status" value="1"/>
</dbReference>
<feature type="transmembrane region" description="Helical" evidence="7">
    <location>
        <begin position="295"/>
        <end position="322"/>
    </location>
</feature>
<evidence type="ECO:0000259" key="9">
    <source>
        <dbReference type="Pfam" id="PF12704"/>
    </source>
</evidence>
<dbReference type="PANTHER" id="PTHR30287">
    <property type="entry name" value="MEMBRANE COMPONENT OF PREDICTED ABC SUPERFAMILY METABOLITE UPTAKE TRANSPORTER"/>
    <property type="match status" value="1"/>
</dbReference>
<comment type="subcellular location">
    <subcellularLocation>
        <location evidence="1">Cell membrane</location>
        <topology evidence="1">Multi-pass membrane protein</topology>
    </subcellularLocation>
</comment>
<sequence>MKRHLWTLAVLLSHWRRRPFQLMTLVIGLAVATALWSGVQALNVQARQSYDQAARLIGGDAFASLRPTNGTNFDEALYVVLRRAGWDVSPVIEGDVRIADRSIRIVGIDPVTLPQGAGPITRDALDDGPETADGSGESRAVRLLTAPSLALGDAETVAALGGVDTRPTLGNGGQLPPLVVAASLPPETLVTDVGVAQALLDQPGRLSRLILTAAPETSSQSLADLTGGALERVEPDDQGDLERLTDSFHLNLTAFGFLSFLVGLFIVHGAIGLAFEQRRPMLRTMRACGVSARALTSVMLLELTTISALAGIIGTVAGYVIASALLPDVAASLRGLYGARVAGELSLQPSWWLAGVAISVIGALVAAGSSLYRAWRLPLFATAQPEAWAGAEARARRWQLAAAVFLAATAIGVLLKGSGLVAGFVLMGAVLLAAALLLPSALVGLLAIAQRLVRGPVAQWFFADARQQSGGLSLALMALLVALAVNIGVGTMVDSFRQTFTGWLDQRLAAELYVGARDPARAANIADWLEARDDIDAVLPVWDAETRYRGFPVEVFGFSNHPTYSDHWPLLASLPDAWSEAEAGRAVLVSEQLARRFALAPGDPIDIAAPGGDWAGTVAAIYSDYGNPRGQIMIAVDELVARFPDAERGNFAVRVAPEAVDAVMDDLTAAFGAGSVEVVDQRTIKDISQRIFDRTFAVTLALNTLTLIVAGIALLASLLTLADARLPQLAPLWALGLTRRKLAGMELVKAATLALLTALLAIPLGLAVAWILTNVINVEAFGWQLPVYVFPEQWLRLIVLALITAIAAAAWPALSLRRMPPTKLLKVFADER</sequence>
<evidence type="ECO:0000256" key="4">
    <source>
        <dbReference type="ARBA" id="ARBA00022989"/>
    </source>
</evidence>
<accession>A0A3Q8XQL0</accession>
<keyword evidence="4 7" id="KW-1133">Transmembrane helix</keyword>
<feature type="transmembrane region" description="Helical" evidence="7">
    <location>
        <begin position="793"/>
        <end position="814"/>
    </location>
</feature>
<evidence type="ECO:0000256" key="1">
    <source>
        <dbReference type="ARBA" id="ARBA00004651"/>
    </source>
</evidence>
<feature type="transmembrane region" description="Helical" evidence="7">
    <location>
        <begin position="351"/>
        <end position="372"/>
    </location>
</feature>
<protein>
    <submittedName>
        <fullName evidence="10">ABC transporter permease</fullName>
    </submittedName>
</protein>
<evidence type="ECO:0000256" key="3">
    <source>
        <dbReference type="ARBA" id="ARBA00022692"/>
    </source>
</evidence>
<gene>
    <name evidence="10" type="ORF">D5400_18735</name>
</gene>
<dbReference type="PANTHER" id="PTHR30287:SF2">
    <property type="entry name" value="BLL1001 PROTEIN"/>
    <property type="match status" value="1"/>
</dbReference>
<feature type="transmembrane region" description="Helical" evidence="7">
    <location>
        <begin position="696"/>
        <end position="722"/>
    </location>
</feature>
<evidence type="ECO:0000256" key="5">
    <source>
        <dbReference type="ARBA" id="ARBA00023136"/>
    </source>
</evidence>
<dbReference type="OrthoDB" id="343744at2"/>
<feature type="transmembrane region" description="Helical" evidence="7">
    <location>
        <begin position="470"/>
        <end position="489"/>
    </location>
</feature>
<evidence type="ECO:0000313" key="11">
    <source>
        <dbReference type="Proteomes" id="UP000268192"/>
    </source>
</evidence>
<feature type="transmembrane region" description="Helical" evidence="7">
    <location>
        <begin position="747"/>
        <end position="773"/>
    </location>
</feature>
<name>A0A3Q8XQL0_9HYPH</name>
<dbReference type="AlphaFoldDB" id="A0A3Q8XQL0"/>
<dbReference type="InterPro" id="IPR003838">
    <property type="entry name" value="ABC3_permease_C"/>
</dbReference>
<feature type="transmembrane region" description="Helical" evidence="7">
    <location>
        <begin position="252"/>
        <end position="275"/>
    </location>
</feature>
<keyword evidence="11" id="KW-1185">Reference proteome</keyword>
<evidence type="ECO:0000256" key="2">
    <source>
        <dbReference type="ARBA" id="ARBA00022475"/>
    </source>
</evidence>
<proteinExistence type="predicted"/>
<dbReference type="Proteomes" id="UP000268192">
    <property type="component" value="Chromosome"/>
</dbReference>
<keyword evidence="2" id="KW-1003">Cell membrane</keyword>
<dbReference type="InterPro" id="IPR025857">
    <property type="entry name" value="MacB_PCD"/>
</dbReference>
<feature type="domain" description="MacB-like periplasmic core" evidence="9">
    <location>
        <begin position="474"/>
        <end position="669"/>
    </location>
</feature>
<keyword evidence="3 7" id="KW-0812">Transmembrane</keyword>
<organism evidence="10 11">
    <name type="scientific">Georhizobium profundi</name>
    <dbReference type="NCBI Taxonomy" id="2341112"/>
    <lineage>
        <taxon>Bacteria</taxon>
        <taxon>Pseudomonadati</taxon>
        <taxon>Pseudomonadota</taxon>
        <taxon>Alphaproteobacteria</taxon>
        <taxon>Hyphomicrobiales</taxon>
        <taxon>Rhizobiaceae</taxon>
        <taxon>Georhizobium</taxon>
    </lineage>
</organism>
<dbReference type="Pfam" id="PF02687">
    <property type="entry name" value="FtsX"/>
    <property type="match status" value="2"/>
</dbReference>
<dbReference type="RefSeq" id="WP_126011575.1">
    <property type="nucleotide sequence ID" value="NZ_CP032509.1"/>
</dbReference>
<feature type="transmembrane region" description="Helical" evidence="7">
    <location>
        <begin position="421"/>
        <end position="449"/>
    </location>
</feature>
<evidence type="ECO:0000256" key="6">
    <source>
        <dbReference type="SAM" id="MobiDB-lite"/>
    </source>
</evidence>
<dbReference type="EMBL" id="CP032509">
    <property type="protein sequence ID" value="AZN73054.1"/>
    <property type="molecule type" value="Genomic_DNA"/>
</dbReference>
<evidence type="ECO:0000313" key="10">
    <source>
        <dbReference type="EMBL" id="AZN73054.1"/>
    </source>
</evidence>
<feature type="domain" description="ABC3 transporter permease C-terminal" evidence="8">
    <location>
        <begin position="703"/>
        <end position="821"/>
    </location>
</feature>
<evidence type="ECO:0000259" key="8">
    <source>
        <dbReference type="Pfam" id="PF02687"/>
    </source>
</evidence>
<feature type="region of interest" description="Disordered" evidence="6">
    <location>
        <begin position="117"/>
        <end position="137"/>
    </location>
</feature>
<feature type="domain" description="ABC3 transporter permease C-terminal" evidence="8">
    <location>
        <begin position="254"/>
        <end position="376"/>
    </location>
</feature>
<reference evidence="10 11" key="1">
    <citation type="submission" date="2018-09" db="EMBL/GenBank/DDBJ databases">
        <title>Marinorhizobium profundi gen. nov., sp. nov., isolated from a deep-sea sediment sample from the New Britain Trench and proposal of Marinorhizobiaceae fam. nov. in the order Rhizobiales of the class Alphaproteobacteria.</title>
        <authorList>
            <person name="Cao J."/>
        </authorList>
    </citation>
    <scope>NUCLEOTIDE SEQUENCE [LARGE SCALE GENOMIC DNA]</scope>
    <source>
        <strain evidence="10 11">WS11</strain>
    </source>
</reference>
<evidence type="ECO:0000256" key="7">
    <source>
        <dbReference type="SAM" id="Phobius"/>
    </source>
</evidence>
<dbReference type="KEGG" id="abaw:D5400_18735"/>
<feature type="transmembrane region" description="Helical" evidence="7">
    <location>
        <begin position="398"/>
        <end position="415"/>
    </location>
</feature>
<keyword evidence="5 7" id="KW-0472">Membrane</keyword>
<dbReference type="GO" id="GO:0005886">
    <property type="term" value="C:plasma membrane"/>
    <property type="evidence" value="ECO:0007669"/>
    <property type="project" value="UniProtKB-SubCell"/>
</dbReference>